<accession>A0A4C1YC41</accession>
<proteinExistence type="predicted"/>
<organism evidence="1 2">
    <name type="scientific">Eumeta variegata</name>
    <name type="common">Bagworm moth</name>
    <name type="synonym">Eumeta japonica</name>
    <dbReference type="NCBI Taxonomy" id="151549"/>
    <lineage>
        <taxon>Eukaryota</taxon>
        <taxon>Metazoa</taxon>
        <taxon>Ecdysozoa</taxon>
        <taxon>Arthropoda</taxon>
        <taxon>Hexapoda</taxon>
        <taxon>Insecta</taxon>
        <taxon>Pterygota</taxon>
        <taxon>Neoptera</taxon>
        <taxon>Endopterygota</taxon>
        <taxon>Lepidoptera</taxon>
        <taxon>Glossata</taxon>
        <taxon>Ditrysia</taxon>
        <taxon>Tineoidea</taxon>
        <taxon>Psychidae</taxon>
        <taxon>Oiketicinae</taxon>
        <taxon>Eumeta</taxon>
    </lineage>
</organism>
<evidence type="ECO:0000313" key="1">
    <source>
        <dbReference type="EMBL" id="GBP72239.1"/>
    </source>
</evidence>
<dbReference type="Proteomes" id="UP000299102">
    <property type="component" value="Unassembled WGS sequence"/>
</dbReference>
<dbReference type="EMBL" id="BGZK01001138">
    <property type="protein sequence ID" value="GBP72239.1"/>
    <property type="molecule type" value="Genomic_DNA"/>
</dbReference>
<protein>
    <submittedName>
        <fullName evidence="1">Uncharacterized protein</fullName>
    </submittedName>
</protein>
<dbReference type="AlphaFoldDB" id="A0A4C1YC41"/>
<gene>
    <name evidence="1" type="ORF">EVAR_58005_1</name>
</gene>
<evidence type="ECO:0000313" key="2">
    <source>
        <dbReference type="Proteomes" id="UP000299102"/>
    </source>
</evidence>
<name>A0A4C1YC41_EUMVA</name>
<sequence>MEPYRSLCYAEHAKPSVLDFDIASATTAVIRGRRSALQAGEGGLMFKLLCLKRKVCLSGVISYIQYKARNSVVVKQAGKHSNMTFRLRTKLSIKGYVEFVVKRSSSITDLAISTDSPIQEVTRKRSPIPEMRSRQRQVRSFYWGVQLGIVFAEMENVLVVDAAARAAATTRAPPFKTCHIPVGKYFSNMAAATMARSKTCATISF</sequence>
<keyword evidence="2" id="KW-1185">Reference proteome</keyword>
<reference evidence="1 2" key="1">
    <citation type="journal article" date="2019" name="Commun. Biol.">
        <title>The bagworm genome reveals a unique fibroin gene that provides high tensile strength.</title>
        <authorList>
            <person name="Kono N."/>
            <person name="Nakamura H."/>
            <person name="Ohtoshi R."/>
            <person name="Tomita M."/>
            <person name="Numata K."/>
            <person name="Arakawa K."/>
        </authorList>
    </citation>
    <scope>NUCLEOTIDE SEQUENCE [LARGE SCALE GENOMIC DNA]</scope>
</reference>
<comment type="caution">
    <text evidence="1">The sequence shown here is derived from an EMBL/GenBank/DDBJ whole genome shotgun (WGS) entry which is preliminary data.</text>
</comment>